<feature type="region of interest" description="Disordered" evidence="8">
    <location>
        <begin position="187"/>
        <end position="215"/>
    </location>
</feature>
<feature type="compositionally biased region" description="Low complexity" evidence="8">
    <location>
        <begin position="258"/>
        <end position="270"/>
    </location>
</feature>
<feature type="region of interest" description="Disordered" evidence="8">
    <location>
        <begin position="228"/>
        <end position="270"/>
    </location>
</feature>
<evidence type="ECO:0000256" key="8">
    <source>
        <dbReference type="SAM" id="MobiDB-lite"/>
    </source>
</evidence>
<evidence type="ECO:0000256" key="1">
    <source>
        <dbReference type="ARBA" id="ARBA00003913"/>
    </source>
</evidence>
<accession>A0ABD1WIZ5</accession>
<feature type="compositionally biased region" description="Polar residues" evidence="8">
    <location>
        <begin position="32"/>
        <end position="44"/>
    </location>
</feature>
<keyword evidence="5 7" id="KW-0168">Coated pit</keyword>
<keyword evidence="6 7" id="KW-0968">Cytoplasmic vesicle</keyword>
<feature type="compositionally biased region" description="Polar residues" evidence="8">
    <location>
        <begin position="64"/>
        <end position="80"/>
    </location>
</feature>
<name>A0ABD1WIZ5_9LAMI</name>
<comment type="caution">
    <text evidence="9">The sequence shown here is derived from an EMBL/GenBank/DDBJ whole genome shotgun (WGS) entry which is preliminary data.</text>
</comment>
<evidence type="ECO:0000256" key="5">
    <source>
        <dbReference type="ARBA" id="ARBA00023176"/>
    </source>
</evidence>
<gene>
    <name evidence="9" type="ORF">Fot_11179</name>
</gene>
<reference evidence="10" key="1">
    <citation type="submission" date="2024-07" db="EMBL/GenBank/DDBJ databases">
        <title>Two chromosome-level genome assemblies of Korean endemic species Abeliophyllum distichum and Forsythia ovata (Oleaceae).</title>
        <authorList>
            <person name="Jang H."/>
        </authorList>
    </citation>
    <scope>NUCLEOTIDE SEQUENCE [LARGE SCALE GENOMIC DNA]</scope>
</reference>
<evidence type="ECO:0000256" key="7">
    <source>
        <dbReference type="RuleBase" id="RU363137"/>
    </source>
</evidence>
<proteinExistence type="inferred from homology"/>
<evidence type="ECO:0000256" key="4">
    <source>
        <dbReference type="ARBA" id="ARBA00023136"/>
    </source>
</evidence>
<keyword evidence="4 7" id="KW-0472">Membrane</keyword>
<evidence type="ECO:0000313" key="9">
    <source>
        <dbReference type="EMBL" id="KAL2549649.1"/>
    </source>
</evidence>
<dbReference type="EMBL" id="JBFOLJ010000003">
    <property type="protein sequence ID" value="KAL2549649.1"/>
    <property type="molecule type" value="Genomic_DNA"/>
</dbReference>
<evidence type="ECO:0000256" key="3">
    <source>
        <dbReference type="ARBA" id="ARBA00005263"/>
    </source>
</evidence>
<dbReference type="Proteomes" id="UP001604277">
    <property type="component" value="Unassembled WGS sequence"/>
</dbReference>
<protein>
    <recommendedName>
        <fullName evidence="7">Clathrin light chain</fullName>
    </recommendedName>
</protein>
<dbReference type="GO" id="GO:0005905">
    <property type="term" value="C:clathrin-coated pit"/>
    <property type="evidence" value="ECO:0007669"/>
    <property type="project" value="UniProtKB-KW"/>
</dbReference>
<dbReference type="GO" id="GO:0030659">
    <property type="term" value="C:cytoplasmic vesicle membrane"/>
    <property type="evidence" value="ECO:0007669"/>
    <property type="project" value="UniProtKB-SubCell"/>
</dbReference>
<evidence type="ECO:0000256" key="6">
    <source>
        <dbReference type="ARBA" id="ARBA00023329"/>
    </source>
</evidence>
<comment type="similarity">
    <text evidence="3 7">Belongs to the clathrin light chain family.</text>
</comment>
<comment type="subcellular location">
    <subcellularLocation>
        <location evidence="2 7">Cytoplasmic vesicle membrane</location>
        <topology evidence="2 7">Peripheral membrane protein</topology>
        <orientation evidence="2 7">Cytoplasmic side</orientation>
    </subcellularLocation>
    <subcellularLocation>
        <location evidence="7">Membrane</location>
        <location evidence="7">Coated pit</location>
        <topology evidence="7">Peripheral membrane protein</topology>
        <orientation evidence="7">Cytoplasmic side</orientation>
    </subcellularLocation>
    <text evidence="7">Cytoplasmic face of coated pits and vesicles.</text>
</comment>
<keyword evidence="10" id="KW-1185">Reference proteome</keyword>
<evidence type="ECO:0000256" key="2">
    <source>
        <dbReference type="ARBA" id="ARBA00004180"/>
    </source>
</evidence>
<comment type="function">
    <text evidence="1 7">Clathrin is the major protein of the polyhedral coat of coated pits and vesicles.</text>
</comment>
<dbReference type="AlphaFoldDB" id="A0ABD1WIZ5"/>
<dbReference type="InterPro" id="IPR000996">
    <property type="entry name" value="Clathrin_L-chain"/>
</dbReference>
<feature type="region of interest" description="Disordered" evidence="8">
    <location>
        <begin position="1"/>
        <end position="93"/>
    </location>
</feature>
<dbReference type="Pfam" id="PF01086">
    <property type="entry name" value="Clathrin_lg_ch"/>
    <property type="match status" value="1"/>
</dbReference>
<evidence type="ECO:0000313" key="10">
    <source>
        <dbReference type="Proteomes" id="UP001604277"/>
    </source>
</evidence>
<dbReference type="PANTHER" id="PTHR10639:SF24">
    <property type="entry name" value="CLATHRIN LIGHT CHAIN 3"/>
    <property type="match status" value="1"/>
</dbReference>
<dbReference type="PANTHER" id="PTHR10639">
    <property type="entry name" value="CLATHRIN LIGHT CHAIN"/>
    <property type="match status" value="1"/>
</dbReference>
<organism evidence="9 10">
    <name type="scientific">Forsythia ovata</name>
    <dbReference type="NCBI Taxonomy" id="205694"/>
    <lineage>
        <taxon>Eukaryota</taxon>
        <taxon>Viridiplantae</taxon>
        <taxon>Streptophyta</taxon>
        <taxon>Embryophyta</taxon>
        <taxon>Tracheophyta</taxon>
        <taxon>Spermatophyta</taxon>
        <taxon>Magnoliopsida</taxon>
        <taxon>eudicotyledons</taxon>
        <taxon>Gunneridae</taxon>
        <taxon>Pentapetalae</taxon>
        <taxon>asterids</taxon>
        <taxon>lamiids</taxon>
        <taxon>Lamiales</taxon>
        <taxon>Oleaceae</taxon>
        <taxon>Forsythieae</taxon>
        <taxon>Forsythia</taxon>
    </lineage>
</organism>
<sequence>MSSSFIDSFDQLGGESPSADFTQSFDDGYLGSAQSQRLDSFSNVKDSEPAADDSSPPPIYVSTGAFSSDPQDFSQETNDNGPILPPPAEMEPEEGYALREWRRQNAIRLEEKEKREKELLSQIIDEADEYKVEFHKKKQVTCTSNIEINREKEKLFLASQEKFQAESDKNYWKAIAELIPNEVPKIEKKGKKKKEKERKPSVVVVQGPKPGKQTDLARMRQILVKLKHNAPPHLKPSLPAPATSKETIPDTTIAPEDASVAVSAGPVAVA</sequence>